<proteinExistence type="inferred from homology"/>
<feature type="region of interest" description="Disordered" evidence="5">
    <location>
        <begin position="1"/>
        <end position="229"/>
    </location>
</feature>
<protein>
    <recommendedName>
        <fullName evidence="4">Pseudouridine synthase</fullName>
        <ecNumber evidence="4">5.4.99.-</ecNumber>
    </recommendedName>
</protein>
<feature type="compositionally biased region" description="Polar residues" evidence="5">
    <location>
        <begin position="138"/>
        <end position="151"/>
    </location>
</feature>
<organism evidence="7 8">
    <name type="scientific">Paludibacter propionicigenes (strain DSM 17365 / JCM 13257 / WB4)</name>
    <dbReference type="NCBI Taxonomy" id="694427"/>
    <lineage>
        <taxon>Bacteria</taxon>
        <taxon>Pseudomonadati</taxon>
        <taxon>Bacteroidota</taxon>
        <taxon>Bacteroidia</taxon>
        <taxon>Bacteroidales</taxon>
        <taxon>Paludibacteraceae</taxon>
        <taxon>Paludibacter</taxon>
    </lineage>
</organism>
<dbReference type="STRING" id="694427.Palpr_0273"/>
<dbReference type="InterPro" id="IPR006145">
    <property type="entry name" value="PsdUridine_synth_RsuA/RluA"/>
</dbReference>
<dbReference type="PROSITE" id="PS01149">
    <property type="entry name" value="PSI_RSU"/>
    <property type="match status" value="1"/>
</dbReference>
<dbReference type="InterPro" id="IPR020094">
    <property type="entry name" value="TruA/RsuA/RluB/E/F_N"/>
</dbReference>
<dbReference type="GO" id="GO:0120159">
    <property type="term" value="F:rRNA pseudouridine synthase activity"/>
    <property type="evidence" value="ECO:0007669"/>
    <property type="project" value="UniProtKB-ARBA"/>
</dbReference>
<feature type="compositionally biased region" description="Basic and acidic residues" evidence="5">
    <location>
        <begin position="175"/>
        <end position="199"/>
    </location>
</feature>
<dbReference type="AlphaFoldDB" id="E4T154"/>
<comment type="similarity">
    <text evidence="1 4">Belongs to the pseudouridine synthase RsuA family.</text>
</comment>
<dbReference type="InterPro" id="IPR002942">
    <property type="entry name" value="S4_RNA-bd"/>
</dbReference>
<dbReference type="InterPro" id="IPR042092">
    <property type="entry name" value="PsdUridine_s_RsuA/RluB/E/F_cat"/>
</dbReference>
<feature type="compositionally biased region" description="Basic and acidic residues" evidence="5">
    <location>
        <begin position="89"/>
        <end position="135"/>
    </location>
</feature>
<feature type="compositionally biased region" description="Basic and acidic residues" evidence="5">
    <location>
        <begin position="46"/>
        <end position="56"/>
    </location>
</feature>
<dbReference type="Pfam" id="PF00849">
    <property type="entry name" value="PseudoU_synth_2"/>
    <property type="match status" value="1"/>
</dbReference>
<dbReference type="PANTHER" id="PTHR47683:SF2">
    <property type="entry name" value="RNA-BINDING S4 DOMAIN-CONTAINING PROTEIN"/>
    <property type="match status" value="1"/>
</dbReference>
<dbReference type="GO" id="GO:0003723">
    <property type="term" value="F:RNA binding"/>
    <property type="evidence" value="ECO:0007669"/>
    <property type="project" value="UniProtKB-KW"/>
</dbReference>
<feature type="domain" description="RNA-binding S4" evidence="6">
    <location>
        <begin position="279"/>
        <end position="346"/>
    </location>
</feature>
<dbReference type="InterPro" id="IPR050343">
    <property type="entry name" value="RsuA_PseudoU_synthase"/>
</dbReference>
<dbReference type="InterPro" id="IPR000748">
    <property type="entry name" value="PsdUridine_synth_RsuA/RluB/E/F"/>
</dbReference>
<reference key="1">
    <citation type="submission" date="2010-11" db="EMBL/GenBank/DDBJ databases">
        <title>The complete genome of Paludibacter propionicigenes DSM 17365.</title>
        <authorList>
            <consortium name="US DOE Joint Genome Institute (JGI-PGF)"/>
            <person name="Lucas S."/>
            <person name="Copeland A."/>
            <person name="Lapidus A."/>
            <person name="Bruce D."/>
            <person name="Goodwin L."/>
            <person name="Pitluck S."/>
            <person name="Kyrpides N."/>
            <person name="Mavromatis K."/>
            <person name="Ivanova N."/>
            <person name="Munk A.C."/>
            <person name="Brettin T."/>
            <person name="Detter J.C."/>
            <person name="Han C."/>
            <person name="Tapia R."/>
            <person name="Land M."/>
            <person name="Hauser L."/>
            <person name="Markowitz V."/>
            <person name="Cheng J.-F."/>
            <person name="Hugenholtz P."/>
            <person name="Woyke T."/>
            <person name="Wu D."/>
            <person name="Gronow S."/>
            <person name="Wellnitz S."/>
            <person name="Brambilla E."/>
            <person name="Klenk H.-P."/>
            <person name="Eisen J.A."/>
        </authorList>
    </citation>
    <scope>NUCLEOTIDE SEQUENCE</scope>
    <source>
        <strain>WB4</strain>
    </source>
</reference>
<dbReference type="eggNOG" id="COG5164">
    <property type="taxonomic scope" value="Bacteria"/>
</dbReference>
<dbReference type="KEGG" id="ppn:Palpr_0273"/>
<feature type="compositionally biased region" description="Basic and acidic residues" evidence="5">
    <location>
        <begin position="63"/>
        <end position="78"/>
    </location>
</feature>
<dbReference type="InterPro" id="IPR036986">
    <property type="entry name" value="S4_RNA-bd_sf"/>
</dbReference>
<feature type="compositionally biased region" description="Basic and acidic residues" evidence="5">
    <location>
        <begin position="152"/>
        <end position="168"/>
    </location>
</feature>
<keyword evidence="2 4" id="KW-0413">Isomerase</keyword>
<dbReference type="Pfam" id="PF01479">
    <property type="entry name" value="S4"/>
    <property type="match status" value="1"/>
</dbReference>
<feature type="compositionally biased region" description="Low complexity" evidence="5">
    <location>
        <begin position="10"/>
        <end position="19"/>
    </location>
</feature>
<evidence type="ECO:0000256" key="4">
    <source>
        <dbReference type="RuleBase" id="RU003887"/>
    </source>
</evidence>
<dbReference type="InterPro" id="IPR018496">
    <property type="entry name" value="PsdUridine_synth_RsuA/RluB_CS"/>
</dbReference>
<dbReference type="NCBIfam" id="TIGR00093">
    <property type="entry name" value="pseudouridine synthase"/>
    <property type="match status" value="1"/>
</dbReference>
<evidence type="ECO:0000313" key="7">
    <source>
        <dbReference type="EMBL" id="ADQ78435.1"/>
    </source>
</evidence>
<reference evidence="7 8" key="2">
    <citation type="journal article" date="2011" name="Stand. Genomic Sci.">
        <title>Complete genome sequence of Paludibacter propionicigenes type strain (WB4).</title>
        <authorList>
            <person name="Gronow S."/>
            <person name="Munk C."/>
            <person name="Lapidus A."/>
            <person name="Nolan M."/>
            <person name="Lucas S."/>
            <person name="Hammon N."/>
            <person name="Deshpande S."/>
            <person name="Cheng J.F."/>
            <person name="Tapia R."/>
            <person name="Han C."/>
            <person name="Goodwin L."/>
            <person name="Pitluck S."/>
            <person name="Liolios K."/>
            <person name="Ivanova N."/>
            <person name="Mavromatis K."/>
            <person name="Mikhailova N."/>
            <person name="Pati A."/>
            <person name="Chen A."/>
            <person name="Palaniappan K."/>
            <person name="Land M."/>
            <person name="Hauser L."/>
            <person name="Chang Y.J."/>
            <person name="Jeffries C.D."/>
            <person name="Brambilla E."/>
            <person name="Rohde M."/>
            <person name="Goker M."/>
            <person name="Detter J.C."/>
            <person name="Woyke T."/>
            <person name="Bristow J."/>
            <person name="Eisen J.A."/>
            <person name="Markowitz V."/>
            <person name="Hugenholtz P."/>
            <person name="Kyrpides N.C."/>
            <person name="Klenk H.P."/>
        </authorList>
    </citation>
    <scope>NUCLEOTIDE SEQUENCE [LARGE SCALE GENOMIC DNA]</scope>
    <source>
        <strain evidence="8">DSM 17365 / JCM 13257 / WB4</strain>
    </source>
</reference>
<evidence type="ECO:0000256" key="3">
    <source>
        <dbReference type="PROSITE-ProRule" id="PRU00182"/>
    </source>
</evidence>
<dbReference type="Gene3D" id="3.10.290.10">
    <property type="entry name" value="RNA-binding S4 domain"/>
    <property type="match status" value="1"/>
</dbReference>
<name>E4T154_PALPW</name>
<evidence type="ECO:0000313" key="8">
    <source>
        <dbReference type="Proteomes" id="UP000008718"/>
    </source>
</evidence>
<dbReference type="PANTHER" id="PTHR47683">
    <property type="entry name" value="PSEUDOURIDINE SYNTHASE FAMILY PROTEIN-RELATED"/>
    <property type="match status" value="1"/>
</dbReference>
<dbReference type="Gene3D" id="3.30.70.1560">
    <property type="entry name" value="Alpha-L RNA-binding motif"/>
    <property type="match status" value="1"/>
</dbReference>
<dbReference type="RefSeq" id="WP_013443804.1">
    <property type="nucleotide sequence ID" value="NC_014734.1"/>
</dbReference>
<accession>E4T154</accession>
<dbReference type="SUPFAM" id="SSF55120">
    <property type="entry name" value="Pseudouridine synthase"/>
    <property type="match status" value="1"/>
</dbReference>
<dbReference type="CDD" id="cd00165">
    <property type="entry name" value="S4"/>
    <property type="match status" value="1"/>
</dbReference>
<keyword evidence="3" id="KW-0694">RNA-binding</keyword>
<evidence type="ECO:0000256" key="2">
    <source>
        <dbReference type="ARBA" id="ARBA00023235"/>
    </source>
</evidence>
<dbReference type="SUPFAM" id="SSF55174">
    <property type="entry name" value="Alpha-L RNA-binding motif"/>
    <property type="match status" value="1"/>
</dbReference>
<dbReference type="GO" id="GO:0000455">
    <property type="term" value="P:enzyme-directed rRNA pseudouridine synthesis"/>
    <property type="evidence" value="ECO:0007669"/>
    <property type="project" value="UniProtKB-ARBA"/>
</dbReference>
<dbReference type="EMBL" id="CP002345">
    <property type="protein sequence ID" value="ADQ78435.1"/>
    <property type="molecule type" value="Genomic_DNA"/>
</dbReference>
<dbReference type="eggNOG" id="COG1187">
    <property type="taxonomic scope" value="Bacteria"/>
</dbReference>
<dbReference type="EC" id="5.4.99.-" evidence="4"/>
<feature type="compositionally biased region" description="Basic and acidic residues" evidence="5">
    <location>
        <begin position="220"/>
        <end position="229"/>
    </location>
</feature>
<dbReference type="Gene3D" id="3.30.70.580">
    <property type="entry name" value="Pseudouridine synthase I, catalytic domain, N-terminal subdomain"/>
    <property type="match status" value="1"/>
</dbReference>
<gene>
    <name evidence="7" type="ordered locus">Palpr_0273</name>
</gene>
<sequence>MKTNNEKWQGNSKGNSNSGAGRDGKPFEKRDVKSILKGSRGAAKFSSERPNRDDNRTSGTSDYNKREDNRPAFGEKKSFFSSGGNDRPAYGERKPYENREGGRPSFGEKKSFRSSGDDRPAYGERKPYENREGGRPRFTTNKKPWETGNSTGERKPWGDKPAYGDRKPGFGGPKKPWENRDSKPKPWEDRLDSNGEKTYGRSYNRPSEDEPRTGKLSFKKPGEGQKSEFIETRYDNKKDGVTFRKPYRKADDSYDPNSKYSNKKQLEFKKTVVDLTKPIRLNKFLANAGICSRREADEYIQAGVISVNGEIVTEMGVKVLLTDKVMFHEQTVRSERKVYLLLNKPKDCVTTSEDTHDRLTVLDLVKNACSERIYPVGRLDRNTTGVLLLTNDGDLASKLTHPKYDKKKIYHATLDKPLEKADFETILAGVPLDDVNIAADALEFVKEGDLKQVGIEIHSGQNRVVRRIFEKLGYKIIRLDRVYFAGLTKKQLPRGKYRFLSEREVSMLKMGAHE</sequence>
<evidence type="ECO:0000259" key="6">
    <source>
        <dbReference type="SMART" id="SM00363"/>
    </source>
</evidence>
<dbReference type="InterPro" id="IPR020103">
    <property type="entry name" value="PsdUridine_synth_cat_dom_sf"/>
</dbReference>
<dbReference type="FunFam" id="3.10.290.10:FF:000003">
    <property type="entry name" value="Pseudouridine synthase"/>
    <property type="match status" value="1"/>
</dbReference>
<dbReference type="HOGENOM" id="CLU_024979_0_3_10"/>
<keyword evidence="8" id="KW-1185">Reference proteome</keyword>
<dbReference type="SMART" id="SM00363">
    <property type="entry name" value="S4"/>
    <property type="match status" value="1"/>
</dbReference>
<feature type="compositionally biased region" description="Basic and acidic residues" evidence="5">
    <location>
        <begin position="22"/>
        <end position="34"/>
    </location>
</feature>
<dbReference type="PROSITE" id="PS50889">
    <property type="entry name" value="S4"/>
    <property type="match status" value="1"/>
</dbReference>
<dbReference type="CDD" id="cd02870">
    <property type="entry name" value="PseudoU_synth_RsuA_like"/>
    <property type="match status" value="1"/>
</dbReference>
<dbReference type="Proteomes" id="UP000008718">
    <property type="component" value="Chromosome"/>
</dbReference>
<evidence type="ECO:0000256" key="5">
    <source>
        <dbReference type="SAM" id="MobiDB-lite"/>
    </source>
</evidence>
<dbReference type="OrthoDB" id="9807213at2"/>
<evidence type="ECO:0000256" key="1">
    <source>
        <dbReference type="ARBA" id="ARBA00008348"/>
    </source>
</evidence>